<dbReference type="InterPro" id="IPR001129">
    <property type="entry name" value="Membr-assoc_MAPEG"/>
</dbReference>
<organism evidence="6 7">
    <name type="scientific">Banduia mediterranea</name>
    <dbReference type="NCBI Taxonomy" id="3075609"/>
    <lineage>
        <taxon>Bacteria</taxon>
        <taxon>Pseudomonadati</taxon>
        <taxon>Pseudomonadota</taxon>
        <taxon>Gammaproteobacteria</taxon>
        <taxon>Nevskiales</taxon>
        <taxon>Algiphilaceae</taxon>
        <taxon>Banduia</taxon>
    </lineage>
</organism>
<dbReference type="PANTHER" id="PTHR35814:SF1">
    <property type="entry name" value="GLUTATHIONE S-TRANSFERASE-RELATED"/>
    <property type="match status" value="1"/>
</dbReference>
<evidence type="ECO:0000256" key="4">
    <source>
        <dbReference type="ARBA" id="ARBA00023136"/>
    </source>
</evidence>
<dbReference type="PANTHER" id="PTHR35814">
    <property type="match status" value="1"/>
</dbReference>
<dbReference type="SUPFAM" id="SSF161084">
    <property type="entry name" value="MAPEG domain-like"/>
    <property type="match status" value="1"/>
</dbReference>
<accession>A0ABU2WCY9</accession>
<feature type="transmembrane region" description="Helical" evidence="5">
    <location>
        <begin position="68"/>
        <end position="94"/>
    </location>
</feature>
<keyword evidence="4 5" id="KW-0472">Membrane</keyword>
<comment type="subcellular location">
    <subcellularLocation>
        <location evidence="1">Membrane</location>
    </subcellularLocation>
</comment>
<feature type="transmembrane region" description="Helical" evidence="5">
    <location>
        <begin position="114"/>
        <end position="132"/>
    </location>
</feature>
<sequence length="135" mass="14691">MTELPENLVMSLPISAIAAAALGLLIVALALNVSRLRLRLQISLGDGERPELSRAIRAHGNTVENAPLFLLLCLLLELTGSGAWLAWAALLFVLGRYVYAWGLLRRSFSRQRQIGALLSYLIIAGMSLALLLRLA</sequence>
<keyword evidence="3 5" id="KW-1133">Transmembrane helix</keyword>
<evidence type="ECO:0000256" key="3">
    <source>
        <dbReference type="ARBA" id="ARBA00022989"/>
    </source>
</evidence>
<name>A0ABU2WCY9_9GAMM</name>
<dbReference type="InterPro" id="IPR023352">
    <property type="entry name" value="MAPEG-like_dom_sf"/>
</dbReference>
<protein>
    <submittedName>
        <fullName evidence="6">MAPEG family protein</fullName>
    </submittedName>
</protein>
<evidence type="ECO:0000256" key="2">
    <source>
        <dbReference type="ARBA" id="ARBA00022692"/>
    </source>
</evidence>
<dbReference type="Pfam" id="PF01124">
    <property type="entry name" value="MAPEG"/>
    <property type="match status" value="1"/>
</dbReference>
<feature type="transmembrane region" description="Helical" evidence="5">
    <location>
        <begin position="12"/>
        <end position="33"/>
    </location>
</feature>
<evidence type="ECO:0000313" key="7">
    <source>
        <dbReference type="Proteomes" id="UP001254608"/>
    </source>
</evidence>
<evidence type="ECO:0000256" key="5">
    <source>
        <dbReference type="SAM" id="Phobius"/>
    </source>
</evidence>
<gene>
    <name evidence="6" type="ORF">RM530_00020</name>
</gene>
<evidence type="ECO:0000313" key="6">
    <source>
        <dbReference type="EMBL" id="MDT0495754.1"/>
    </source>
</evidence>
<dbReference type="RefSeq" id="WP_311363149.1">
    <property type="nucleotide sequence ID" value="NZ_JAVRIC010000001.1"/>
</dbReference>
<proteinExistence type="predicted"/>
<dbReference type="EMBL" id="JAVRIC010000001">
    <property type="protein sequence ID" value="MDT0495754.1"/>
    <property type="molecule type" value="Genomic_DNA"/>
</dbReference>
<dbReference type="Gene3D" id="1.20.120.550">
    <property type="entry name" value="Membrane associated eicosanoid/glutathione metabolism-like domain"/>
    <property type="match status" value="1"/>
</dbReference>
<keyword evidence="7" id="KW-1185">Reference proteome</keyword>
<dbReference type="Proteomes" id="UP001254608">
    <property type="component" value="Unassembled WGS sequence"/>
</dbReference>
<reference evidence="6 7" key="1">
    <citation type="submission" date="2023-09" db="EMBL/GenBank/DDBJ databases">
        <authorList>
            <person name="Rey-Velasco X."/>
        </authorList>
    </citation>
    <scope>NUCLEOTIDE SEQUENCE [LARGE SCALE GENOMIC DNA]</scope>
    <source>
        <strain evidence="6 7">W345</strain>
    </source>
</reference>
<keyword evidence="2 5" id="KW-0812">Transmembrane</keyword>
<comment type="caution">
    <text evidence="6">The sequence shown here is derived from an EMBL/GenBank/DDBJ whole genome shotgun (WGS) entry which is preliminary data.</text>
</comment>
<evidence type="ECO:0000256" key="1">
    <source>
        <dbReference type="ARBA" id="ARBA00004370"/>
    </source>
</evidence>